<dbReference type="PROSITE" id="PS51257">
    <property type="entry name" value="PROKAR_LIPOPROTEIN"/>
    <property type="match status" value="1"/>
</dbReference>
<dbReference type="EMBL" id="CP118246">
    <property type="protein sequence ID" value="WDR03747.1"/>
    <property type="molecule type" value="Genomic_DNA"/>
</dbReference>
<keyword evidence="4" id="KW-1185">Reference proteome</keyword>
<feature type="compositionally biased region" description="Basic and acidic residues" evidence="1">
    <location>
        <begin position="301"/>
        <end position="324"/>
    </location>
</feature>
<feature type="chain" id="PRO_5045976316" description="DUF4424 domain-containing protein" evidence="2">
    <location>
        <begin position="36"/>
        <end position="324"/>
    </location>
</feature>
<dbReference type="Proteomes" id="UP001220530">
    <property type="component" value="Chromosome"/>
</dbReference>
<dbReference type="RefSeq" id="WP_282220135.1">
    <property type="nucleotide sequence ID" value="NZ_CP118246.1"/>
</dbReference>
<feature type="region of interest" description="Disordered" evidence="1">
    <location>
        <begin position="289"/>
        <end position="324"/>
    </location>
</feature>
<feature type="signal peptide" evidence="2">
    <location>
        <begin position="1"/>
        <end position="35"/>
    </location>
</feature>
<reference evidence="3 4" key="1">
    <citation type="submission" date="2023-02" db="EMBL/GenBank/DDBJ databases">
        <title>Devosia algicola sp. nov., isolated from the phycosphere of marine algae.</title>
        <authorList>
            <person name="Kim J.M."/>
            <person name="Lee J.K."/>
            <person name="Choi B.J."/>
            <person name="Bayburt H."/>
            <person name="Jeon C.O."/>
        </authorList>
    </citation>
    <scope>NUCLEOTIDE SEQUENCE [LARGE SCALE GENOMIC DNA]</scope>
    <source>
        <strain evidence="3 4">G20-9</strain>
    </source>
</reference>
<evidence type="ECO:0000313" key="3">
    <source>
        <dbReference type="EMBL" id="WDR03747.1"/>
    </source>
</evidence>
<protein>
    <recommendedName>
        <fullName evidence="5">DUF4424 domain-containing protein</fullName>
    </recommendedName>
</protein>
<evidence type="ECO:0000313" key="4">
    <source>
        <dbReference type="Proteomes" id="UP001220530"/>
    </source>
</evidence>
<organism evidence="3 4">
    <name type="scientific">Devosia algicola</name>
    <dbReference type="NCBI Taxonomy" id="3026418"/>
    <lineage>
        <taxon>Bacteria</taxon>
        <taxon>Pseudomonadati</taxon>
        <taxon>Pseudomonadota</taxon>
        <taxon>Alphaproteobacteria</taxon>
        <taxon>Hyphomicrobiales</taxon>
        <taxon>Devosiaceae</taxon>
        <taxon>Devosia</taxon>
    </lineage>
</organism>
<accession>A0ABY7YRB8</accession>
<gene>
    <name evidence="3" type="ORF">PSQ19_06770</name>
</gene>
<name>A0ABY7YRB8_9HYPH</name>
<sequence>MKTAIQVGWKRARIALMVGAVTLAGLLACATPGLAQDRGQLSVSAENGYGRMIVTFRSRTDLPAYKVSSENGVLSVTFDEPADVILPDVGGMLPDYVTAARMDSDKKGLRFGLRTALEVRHTEADNQLYIDLLPTDWQGAPPALPQDVIDRVAANAKASAKQADRQRKAAVVRDQKPKVTVRIGTNPTFMRLQFDWSIDTKADFSFKQKNATLDFEWPVPVDIAELATSLPPEIVNVNNSVSEDGSAVSLKFASGVVPRFYQETPRTYIVDVDLPHAGLPPITAQALADKSNTADAAGSTDDGHDTGAAGHEERVSSETRRFVP</sequence>
<evidence type="ECO:0000256" key="1">
    <source>
        <dbReference type="SAM" id="MobiDB-lite"/>
    </source>
</evidence>
<proteinExistence type="predicted"/>
<evidence type="ECO:0000256" key="2">
    <source>
        <dbReference type="SAM" id="SignalP"/>
    </source>
</evidence>
<keyword evidence="2" id="KW-0732">Signal</keyword>
<evidence type="ECO:0008006" key="5">
    <source>
        <dbReference type="Google" id="ProtNLM"/>
    </source>
</evidence>